<evidence type="ECO:0000313" key="6">
    <source>
        <dbReference type="Proteomes" id="UP000271098"/>
    </source>
</evidence>
<reference evidence="7" key="1">
    <citation type="submission" date="2016-06" db="UniProtKB">
        <authorList>
            <consortium name="WormBaseParasite"/>
        </authorList>
    </citation>
    <scope>IDENTIFICATION</scope>
</reference>
<proteinExistence type="predicted"/>
<accession>A0A183DNF7</accession>
<sequence>MSHPGCTSSTTSLWDCEGFLNENVIQLSENLCQGEDDIGIRCWGPPSFPGWQKHWKGLQILSSPFTFVSSDPDLVSVHRESISRLEFLDILYAGYDGSTKNTTAAIWIEGVPPIMNGLRVENSARDAIHIEQPSGPVFIANSTIINNRGHGIAISNSSDGRVYINMTTIANNFGDGIHYREQFGAFWHLTSSG</sequence>
<evidence type="ECO:0000313" key="7">
    <source>
        <dbReference type="WBParaSite" id="GPUH_0001026101-mRNA-1"/>
    </source>
</evidence>
<evidence type="ECO:0000256" key="1">
    <source>
        <dbReference type="ARBA" id="ARBA00022729"/>
    </source>
</evidence>
<keyword evidence="2" id="KW-0677">Repeat</keyword>
<dbReference type="AlphaFoldDB" id="A0A183DNF7"/>
<dbReference type="InterPro" id="IPR039448">
    <property type="entry name" value="Beta_helix"/>
</dbReference>
<organism evidence="7">
    <name type="scientific">Gongylonema pulchrum</name>
    <dbReference type="NCBI Taxonomy" id="637853"/>
    <lineage>
        <taxon>Eukaryota</taxon>
        <taxon>Metazoa</taxon>
        <taxon>Ecdysozoa</taxon>
        <taxon>Nematoda</taxon>
        <taxon>Chromadorea</taxon>
        <taxon>Rhabditida</taxon>
        <taxon>Spirurina</taxon>
        <taxon>Spiruromorpha</taxon>
        <taxon>Spiruroidea</taxon>
        <taxon>Gongylonematidae</taxon>
        <taxon>Gongylonema</taxon>
    </lineage>
</organism>
<dbReference type="GO" id="GO:0045217">
    <property type="term" value="P:cell-cell junction maintenance"/>
    <property type="evidence" value="ECO:0007669"/>
    <property type="project" value="TreeGrafter"/>
</dbReference>
<feature type="domain" description="Right handed beta helix" evidence="4">
    <location>
        <begin position="101"/>
        <end position="181"/>
    </location>
</feature>
<dbReference type="Gene3D" id="2.160.20.10">
    <property type="entry name" value="Single-stranded right-handed beta-helix, Pectin lyase-like"/>
    <property type="match status" value="1"/>
</dbReference>
<dbReference type="PANTHER" id="PTHR47653:SF1">
    <property type="entry name" value="DELETED IN MALIGNANT BRAIN TUMORS 1 PROTEIN"/>
    <property type="match status" value="1"/>
</dbReference>
<reference evidence="5 6" key="2">
    <citation type="submission" date="2018-11" db="EMBL/GenBank/DDBJ databases">
        <authorList>
            <consortium name="Pathogen Informatics"/>
        </authorList>
    </citation>
    <scope>NUCLEOTIDE SEQUENCE [LARGE SCALE GENOMIC DNA]</scope>
</reference>
<dbReference type="OrthoDB" id="5857313at2759"/>
<dbReference type="SUPFAM" id="SSF51126">
    <property type="entry name" value="Pectin lyase-like"/>
    <property type="match status" value="1"/>
</dbReference>
<dbReference type="InterPro" id="IPR053243">
    <property type="entry name" value="SJ_maturation_regulator"/>
</dbReference>
<evidence type="ECO:0000256" key="3">
    <source>
        <dbReference type="ARBA" id="ARBA00023180"/>
    </source>
</evidence>
<keyword evidence="3" id="KW-0325">Glycoprotein</keyword>
<dbReference type="SMART" id="SM00710">
    <property type="entry name" value="PbH1"/>
    <property type="match status" value="3"/>
</dbReference>
<keyword evidence="6" id="KW-1185">Reference proteome</keyword>
<dbReference type="InterPro" id="IPR006626">
    <property type="entry name" value="PbH1"/>
</dbReference>
<evidence type="ECO:0000313" key="5">
    <source>
        <dbReference type="EMBL" id="VDN17186.1"/>
    </source>
</evidence>
<dbReference type="InterPro" id="IPR011050">
    <property type="entry name" value="Pectin_lyase_fold/virulence"/>
</dbReference>
<protein>
    <submittedName>
        <fullName evidence="7">Beta_helix domain-containing protein</fullName>
    </submittedName>
</protein>
<dbReference type="PANTHER" id="PTHR47653">
    <property type="entry name" value="PROTEIN BARK BEETLE"/>
    <property type="match status" value="1"/>
</dbReference>
<gene>
    <name evidence="5" type="ORF">GPUH_LOCUS10248</name>
</gene>
<keyword evidence="1" id="KW-0732">Signal</keyword>
<dbReference type="WBParaSite" id="GPUH_0001026101-mRNA-1">
    <property type="protein sequence ID" value="GPUH_0001026101-mRNA-1"/>
    <property type="gene ID" value="GPUH_0001026101"/>
</dbReference>
<dbReference type="Proteomes" id="UP000271098">
    <property type="component" value="Unassembled WGS sequence"/>
</dbReference>
<evidence type="ECO:0000259" key="4">
    <source>
        <dbReference type="Pfam" id="PF13229"/>
    </source>
</evidence>
<dbReference type="GO" id="GO:0016020">
    <property type="term" value="C:membrane"/>
    <property type="evidence" value="ECO:0007669"/>
    <property type="project" value="TreeGrafter"/>
</dbReference>
<name>A0A183DNF7_9BILA</name>
<dbReference type="Pfam" id="PF13229">
    <property type="entry name" value="Beta_helix"/>
    <property type="match status" value="1"/>
</dbReference>
<dbReference type="InterPro" id="IPR012334">
    <property type="entry name" value="Pectin_lyas_fold"/>
</dbReference>
<dbReference type="EMBL" id="UYRT01077898">
    <property type="protein sequence ID" value="VDN17186.1"/>
    <property type="molecule type" value="Genomic_DNA"/>
</dbReference>
<evidence type="ECO:0000256" key="2">
    <source>
        <dbReference type="ARBA" id="ARBA00022737"/>
    </source>
</evidence>